<dbReference type="PANTHER" id="PTHR16777:SF2">
    <property type="entry name" value="PROTEIN ECT2"/>
    <property type="match status" value="1"/>
</dbReference>
<dbReference type="GO" id="GO:0005938">
    <property type="term" value="C:cell cortex"/>
    <property type="evidence" value="ECO:0007669"/>
    <property type="project" value="TreeGrafter"/>
</dbReference>
<feature type="domain" description="DH" evidence="1">
    <location>
        <begin position="67"/>
        <end position="163"/>
    </location>
</feature>
<sequence length="163" mass="18721">MLPPRAATFLHITQTRMYTAMVNPWDGSVLEMTCIDNLEERRIIEDAYMTACDSIVETMLIAGATDEKFKICQEMYLTERNYVDNLKLLLKVKDALLDCVAKNKPVMEEATIKQIFGKIKAMVDVHEKIIVQLEDLIENFEKSGHKIADRVVYNHLISPSLRD</sequence>
<dbReference type="GO" id="GO:0005085">
    <property type="term" value="F:guanyl-nucleotide exchange factor activity"/>
    <property type="evidence" value="ECO:0007669"/>
    <property type="project" value="InterPro"/>
</dbReference>
<protein>
    <submittedName>
        <fullName evidence="2">DH domain-containing protein</fullName>
    </submittedName>
</protein>
<reference evidence="2 3" key="1">
    <citation type="submission" date="2019-10" db="EMBL/GenBank/DDBJ databases">
        <title>Assembly and Annotation for the nematode Trichostrongylus colubriformis.</title>
        <authorList>
            <person name="Martin J."/>
        </authorList>
    </citation>
    <scope>NUCLEOTIDE SEQUENCE [LARGE SCALE GENOMIC DNA]</scope>
    <source>
        <strain evidence="2">G859</strain>
        <tissue evidence="2">Whole worm</tissue>
    </source>
</reference>
<dbReference type="GO" id="GO:2000431">
    <property type="term" value="P:regulation of cytokinesis, actomyosin contractile ring assembly"/>
    <property type="evidence" value="ECO:0007669"/>
    <property type="project" value="InterPro"/>
</dbReference>
<dbReference type="Proteomes" id="UP001331761">
    <property type="component" value="Unassembled WGS sequence"/>
</dbReference>
<comment type="caution">
    <text evidence="2">The sequence shown here is derived from an EMBL/GenBank/DDBJ whole genome shotgun (WGS) entry which is preliminary data.</text>
</comment>
<dbReference type="Pfam" id="PF00621">
    <property type="entry name" value="RhoGEF"/>
    <property type="match status" value="1"/>
</dbReference>
<dbReference type="PROSITE" id="PS50010">
    <property type="entry name" value="DH_2"/>
    <property type="match status" value="1"/>
</dbReference>
<dbReference type="AlphaFoldDB" id="A0AAN8F6H5"/>
<evidence type="ECO:0000313" key="3">
    <source>
        <dbReference type="Proteomes" id="UP001331761"/>
    </source>
</evidence>
<accession>A0AAN8F6H5</accession>
<name>A0AAN8F6H5_TRICO</name>
<dbReference type="GO" id="GO:0005096">
    <property type="term" value="F:GTPase activator activity"/>
    <property type="evidence" value="ECO:0007669"/>
    <property type="project" value="InterPro"/>
</dbReference>
<dbReference type="InterPro" id="IPR000219">
    <property type="entry name" value="DH_dom"/>
</dbReference>
<dbReference type="GO" id="GO:0007399">
    <property type="term" value="P:nervous system development"/>
    <property type="evidence" value="ECO:0007669"/>
    <property type="project" value="TreeGrafter"/>
</dbReference>
<proteinExistence type="predicted"/>
<keyword evidence="3" id="KW-1185">Reference proteome</keyword>
<dbReference type="SUPFAM" id="SSF48065">
    <property type="entry name" value="DBL homology domain (DH-domain)"/>
    <property type="match status" value="1"/>
</dbReference>
<gene>
    <name evidence="2" type="ORF">GCK32_017657</name>
</gene>
<organism evidence="2 3">
    <name type="scientific">Trichostrongylus colubriformis</name>
    <name type="common">Black scour worm</name>
    <dbReference type="NCBI Taxonomy" id="6319"/>
    <lineage>
        <taxon>Eukaryota</taxon>
        <taxon>Metazoa</taxon>
        <taxon>Ecdysozoa</taxon>
        <taxon>Nematoda</taxon>
        <taxon>Chromadorea</taxon>
        <taxon>Rhabditida</taxon>
        <taxon>Rhabditina</taxon>
        <taxon>Rhabditomorpha</taxon>
        <taxon>Strongyloidea</taxon>
        <taxon>Trichostrongylidae</taxon>
        <taxon>Trichostrongylus</taxon>
    </lineage>
</organism>
<dbReference type="GO" id="GO:0000281">
    <property type="term" value="P:mitotic cytokinesis"/>
    <property type="evidence" value="ECO:0007669"/>
    <property type="project" value="TreeGrafter"/>
</dbReference>
<evidence type="ECO:0000313" key="2">
    <source>
        <dbReference type="EMBL" id="KAK5974006.1"/>
    </source>
</evidence>
<dbReference type="GO" id="GO:0005634">
    <property type="term" value="C:nucleus"/>
    <property type="evidence" value="ECO:0007669"/>
    <property type="project" value="InterPro"/>
</dbReference>
<dbReference type="InterPro" id="IPR026817">
    <property type="entry name" value="Ect2"/>
</dbReference>
<dbReference type="PANTHER" id="PTHR16777">
    <property type="entry name" value="PROTEIN ECT2"/>
    <property type="match status" value="1"/>
</dbReference>
<dbReference type="EMBL" id="WIXE01014788">
    <property type="protein sequence ID" value="KAK5974006.1"/>
    <property type="molecule type" value="Genomic_DNA"/>
</dbReference>
<dbReference type="Gene3D" id="1.20.900.10">
    <property type="entry name" value="Dbl homology (DH) domain"/>
    <property type="match status" value="1"/>
</dbReference>
<dbReference type="InterPro" id="IPR035899">
    <property type="entry name" value="DBL_dom_sf"/>
</dbReference>
<evidence type="ECO:0000259" key="1">
    <source>
        <dbReference type="PROSITE" id="PS50010"/>
    </source>
</evidence>